<evidence type="ECO:0000256" key="6">
    <source>
        <dbReference type="ARBA" id="ARBA00022723"/>
    </source>
</evidence>
<keyword evidence="8" id="KW-0408">Iron</keyword>
<evidence type="ECO:0000256" key="5">
    <source>
        <dbReference type="ARBA" id="ARBA00022643"/>
    </source>
</evidence>
<dbReference type="Pfam" id="PF00724">
    <property type="entry name" value="Oxidored_FMN"/>
    <property type="match status" value="1"/>
</dbReference>
<dbReference type="CDD" id="cd02803">
    <property type="entry name" value="OYE_like_FMN_family"/>
    <property type="match status" value="1"/>
</dbReference>
<keyword evidence="4" id="KW-0285">Flavoprotein</keyword>
<dbReference type="Gene3D" id="3.40.50.720">
    <property type="entry name" value="NAD(P)-binding Rossmann-like Domain"/>
    <property type="match status" value="1"/>
</dbReference>
<keyword evidence="13" id="KW-1185">Reference proteome</keyword>
<comment type="cofactor">
    <cofactor evidence="2">
        <name>[4Fe-4S] cluster</name>
        <dbReference type="ChEBI" id="CHEBI:49883"/>
    </cofactor>
</comment>
<comment type="similarity">
    <text evidence="3">In the N-terminal section; belongs to the NADH:flavin oxidoreductase/NADH oxidase family.</text>
</comment>
<keyword evidence="6" id="KW-0479">Metal-binding</keyword>
<reference evidence="12 13" key="1">
    <citation type="journal article" date="2012" name="Environ. Microbiol.">
        <title>The genome sequence of Desulfatibacillum alkenivorans AK-01: a blueprint for anaerobic alkane oxidation.</title>
        <authorList>
            <person name="Callaghan A.V."/>
            <person name="Morris B.E."/>
            <person name="Pereira I.A."/>
            <person name="McInerney M.J."/>
            <person name="Austin R.N."/>
            <person name="Groves J.T."/>
            <person name="Kukor J.J."/>
            <person name="Suflita J.M."/>
            <person name="Young L.Y."/>
            <person name="Zylstra G.J."/>
            <person name="Wawrik B."/>
        </authorList>
    </citation>
    <scope>NUCLEOTIDE SEQUENCE [LARGE SCALE GENOMIC DNA]</scope>
    <source>
        <strain evidence="12 13">AK-01</strain>
    </source>
</reference>
<dbReference type="GO" id="GO:0046872">
    <property type="term" value="F:metal ion binding"/>
    <property type="evidence" value="ECO:0007669"/>
    <property type="project" value="UniProtKB-KW"/>
</dbReference>
<comment type="cofactor">
    <cofactor evidence="1">
        <name>FMN</name>
        <dbReference type="ChEBI" id="CHEBI:58210"/>
    </cofactor>
</comment>
<sequence>MEHVKLFEPFTIKGLQISNRTMMPAMGLLYTTDYNMNSRLKEFYLERARGGIGLMTIGPLGFEKAGAAPFIVGLFDDTNVPALRELNDQIHAETETKTVGQLLHQGRYAHSMMTGLPPLAPSALASAITREVPKEMTIDDIKNTIQLYADAAKRVKDAHYDVVEILACTGYLINQFLSPVTNHRKDEYGGSFENRTRFGREVIEAVRKAVGDDYIVGLRISGNDFMPGGHTNEESSDFAVIAEKAGVDYVNVTGGWHETNIPQLTSNVPSGAYVYLARGVKEKVNVPVIASNRMGDPDVAEKALRSGACDMICWGRPMLADPELPNKVKEGREWEIIPCIACNQGCFDILFGGQPVRCIMNPRCGLEEKLVEKATDSPKKILVAGGGVAGMQFALTAARRGHDVTLFEKQDHLGGQLILAMAPTGKEEFGRILTSLIERMDHYGVKVVLNTELTPDKVKKEKPDVLAVASGALPINIPVPGADKPHVIQAWDYLLGKTPHIGKNVVVVGGSATGCETAHTIACMDVPDEATLAFLTYHQAETPEYLTGLSRKSLRNITIIDVLDRMATNVGRTSKWSLMKSLKLSDVTLKPQTKLVEIKDDCVVVETPDGTETILADTVVMAVGAAPVRTLFDEFKSDGMEVLLLGDAKATRNLGDAVREGYEAALVV</sequence>
<dbReference type="EMBL" id="CP001322">
    <property type="protein sequence ID" value="ACL06523.1"/>
    <property type="molecule type" value="Genomic_DNA"/>
</dbReference>
<dbReference type="PANTHER" id="PTHR42917">
    <property type="entry name" value="2,4-DIENOYL-COA REDUCTASE"/>
    <property type="match status" value="1"/>
</dbReference>
<dbReference type="GO" id="GO:0051536">
    <property type="term" value="F:iron-sulfur cluster binding"/>
    <property type="evidence" value="ECO:0007669"/>
    <property type="project" value="UniProtKB-KW"/>
</dbReference>
<accession>B8FD92</accession>
<evidence type="ECO:0000256" key="7">
    <source>
        <dbReference type="ARBA" id="ARBA00023002"/>
    </source>
</evidence>
<dbReference type="RefSeq" id="WP_015949561.1">
    <property type="nucleotide sequence ID" value="NC_011768.1"/>
</dbReference>
<evidence type="ECO:0000259" key="11">
    <source>
        <dbReference type="Pfam" id="PF07992"/>
    </source>
</evidence>
<keyword evidence="9" id="KW-0411">Iron-sulfur</keyword>
<dbReference type="PANTHER" id="PTHR42917:SF2">
    <property type="entry name" value="2,4-DIENOYL-COA REDUCTASE [(2E)-ENOYL-COA-PRODUCING]"/>
    <property type="match status" value="1"/>
</dbReference>
<dbReference type="HOGENOM" id="CLU_012153_1_2_7"/>
<organism evidence="12 13">
    <name type="scientific">Desulfatibacillum aliphaticivorans</name>
    <dbReference type="NCBI Taxonomy" id="218208"/>
    <lineage>
        <taxon>Bacteria</taxon>
        <taxon>Pseudomonadati</taxon>
        <taxon>Thermodesulfobacteriota</taxon>
        <taxon>Desulfobacteria</taxon>
        <taxon>Desulfobacterales</taxon>
        <taxon>Desulfatibacillaceae</taxon>
        <taxon>Desulfatibacillum</taxon>
    </lineage>
</organism>
<evidence type="ECO:0000259" key="10">
    <source>
        <dbReference type="Pfam" id="PF00724"/>
    </source>
</evidence>
<dbReference type="AlphaFoldDB" id="B8FD92"/>
<dbReference type="InterPro" id="IPR013785">
    <property type="entry name" value="Aldolase_TIM"/>
</dbReference>
<dbReference type="eggNOG" id="COG0446">
    <property type="taxonomic scope" value="Bacteria"/>
</dbReference>
<feature type="domain" description="NADH:flavin oxidoreductase/NADH oxidase N-terminal" evidence="10">
    <location>
        <begin position="5"/>
        <end position="333"/>
    </location>
</feature>
<dbReference type="PRINTS" id="PR00368">
    <property type="entry name" value="FADPNR"/>
</dbReference>
<keyword evidence="7" id="KW-0560">Oxidoreductase</keyword>
<evidence type="ECO:0000256" key="1">
    <source>
        <dbReference type="ARBA" id="ARBA00001917"/>
    </source>
</evidence>
<dbReference type="Gene3D" id="3.20.20.70">
    <property type="entry name" value="Aldolase class I"/>
    <property type="match status" value="1"/>
</dbReference>
<proteinExistence type="inferred from homology"/>
<keyword evidence="5" id="KW-0288">FMN</keyword>
<evidence type="ECO:0000256" key="3">
    <source>
        <dbReference type="ARBA" id="ARBA00011048"/>
    </source>
</evidence>
<evidence type="ECO:0000256" key="9">
    <source>
        <dbReference type="ARBA" id="ARBA00023014"/>
    </source>
</evidence>
<evidence type="ECO:0000256" key="8">
    <source>
        <dbReference type="ARBA" id="ARBA00023004"/>
    </source>
</evidence>
<dbReference type="InterPro" id="IPR001155">
    <property type="entry name" value="OxRdtase_FMN_N"/>
</dbReference>
<dbReference type="Gene3D" id="3.50.50.60">
    <property type="entry name" value="FAD/NAD(P)-binding domain"/>
    <property type="match status" value="1"/>
</dbReference>
<dbReference type="KEGG" id="dal:Dalk_4846"/>
<evidence type="ECO:0000313" key="13">
    <source>
        <dbReference type="Proteomes" id="UP000000739"/>
    </source>
</evidence>
<protein>
    <submittedName>
        <fullName evidence="12">Predicted NADH:flavin oxidoreductase/NADH oxidase</fullName>
    </submittedName>
</protein>
<evidence type="ECO:0000256" key="4">
    <source>
        <dbReference type="ARBA" id="ARBA00022630"/>
    </source>
</evidence>
<name>B8FD92_DESAL</name>
<dbReference type="InterPro" id="IPR023753">
    <property type="entry name" value="FAD/NAD-binding_dom"/>
</dbReference>
<gene>
    <name evidence="12" type="ordered locus">Dalk_4846</name>
</gene>
<dbReference type="eggNOG" id="COG1902">
    <property type="taxonomic scope" value="Bacteria"/>
</dbReference>
<dbReference type="SUPFAM" id="SSF51905">
    <property type="entry name" value="FAD/NAD(P)-binding domain"/>
    <property type="match status" value="1"/>
</dbReference>
<dbReference type="SUPFAM" id="SSF51395">
    <property type="entry name" value="FMN-linked oxidoreductases"/>
    <property type="match status" value="1"/>
</dbReference>
<dbReference type="GO" id="GO:0016491">
    <property type="term" value="F:oxidoreductase activity"/>
    <property type="evidence" value="ECO:0007669"/>
    <property type="project" value="UniProtKB-KW"/>
</dbReference>
<evidence type="ECO:0000256" key="2">
    <source>
        <dbReference type="ARBA" id="ARBA00001966"/>
    </source>
</evidence>
<dbReference type="Pfam" id="PF07992">
    <property type="entry name" value="Pyr_redox_2"/>
    <property type="match status" value="1"/>
</dbReference>
<dbReference type="SUPFAM" id="SSF51971">
    <property type="entry name" value="Nucleotide-binding domain"/>
    <property type="match status" value="1"/>
</dbReference>
<dbReference type="Proteomes" id="UP000000739">
    <property type="component" value="Chromosome"/>
</dbReference>
<evidence type="ECO:0000313" key="12">
    <source>
        <dbReference type="EMBL" id="ACL06523.1"/>
    </source>
</evidence>
<dbReference type="GO" id="GO:0010181">
    <property type="term" value="F:FMN binding"/>
    <property type="evidence" value="ECO:0007669"/>
    <property type="project" value="InterPro"/>
</dbReference>
<feature type="domain" description="FAD/NAD(P)-binding" evidence="11">
    <location>
        <begin position="380"/>
        <end position="642"/>
    </location>
</feature>
<dbReference type="InterPro" id="IPR036188">
    <property type="entry name" value="FAD/NAD-bd_sf"/>
</dbReference>
<dbReference type="InterPro" id="IPR051793">
    <property type="entry name" value="NADH:flavin_oxidoreductase"/>
</dbReference>